<comment type="caution">
    <text evidence="1">The sequence shown here is derived from an EMBL/GenBank/DDBJ whole genome shotgun (WGS) entry which is preliminary data.</text>
</comment>
<reference evidence="1" key="1">
    <citation type="journal article" date="2021" name="New Phytol.">
        <title>Evolutionary innovations through gain and loss of genes in the ectomycorrhizal Boletales.</title>
        <authorList>
            <person name="Wu G."/>
            <person name="Miyauchi S."/>
            <person name="Morin E."/>
            <person name="Kuo A."/>
            <person name="Drula E."/>
            <person name="Varga T."/>
            <person name="Kohler A."/>
            <person name="Feng B."/>
            <person name="Cao Y."/>
            <person name="Lipzen A."/>
            <person name="Daum C."/>
            <person name="Hundley H."/>
            <person name="Pangilinan J."/>
            <person name="Johnson J."/>
            <person name="Barry K."/>
            <person name="LaButti K."/>
            <person name="Ng V."/>
            <person name="Ahrendt S."/>
            <person name="Min B."/>
            <person name="Choi I.G."/>
            <person name="Park H."/>
            <person name="Plett J.M."/>
            <person name="Magnuson J."/>
            <person name="Spatafora J.W."/>
            <person name="Nagy L.G."/>
            <person name="Henrissat B."/>
            <person name="Grigoriev I.V."/>
            <person name="Yang Z.L."/>
            <person name="Xu J."/>
            <person name="Martin F.M."/>
        </authorList>
    </citation>
    <scope>NUCLEOTIDE SEQUENCE</scope>
    <source>
        <strain evidence="1">ATCC 28755</strain>
    </source>
</reference>
<dbReference type="Proteomes" id="UP000790377">
    <property type="component" value="Unassembled WGS sequence"/>
</dbReference>
<evidence type="ECO:0000313" key="2">
    <source>
        <dbReference type="Proteomes" id="UP000790377"/>
    </source>
</evidence>
<organism evidence="1 2">
    <name type="scientific">Hygrophoropsis aurantiaca</name>
    <dbReference type="NCBI Taxonomy" id="72124"/>
    <lineage>
        <taxon>Eukaryota</taxon>
        <taxon>Fungi</taxon>
        <taxon>Dikarya</taxon>
        <taxon>Basidiomycota</taxon>
        <taxon>Agaricomycotina</taxon>
        <taxon>Agaricomycetes</taxon>
        <taxon>Agaricomycetidae</taxon>
        <taxon>Boletales</taxon>
        <taxon>Coniophorineae</taxon>
        <taxon>Hygrophoropsidaceae</taxon>
        <taxon>Hygrophoropsis</taxon>
    </lineage>
</organism>
<protein>
    <submittedName>
        <fullName evidence="1">Uncharacterized protein</fullName>
    </submittedName>
</protein>
<sequence>MAPKSSSAKEQLMSEEDEVLQAVILADSFNKRFKPLTTHKPRCLLPICNAPLLDWTFESLALAGVQEIFVVCRSHADQVKTAIKNSKWSKPNAGIKIVPIVTAKETFSPGDAMRDIYTHGIITSDFILVTGDLVSNVRIDEVVREHKERRKTNKDAIMTMVVKESGPKHRTRPRGDSSVFILDPETSECLHYEAVTGYPPKKYANIPREILAEHPEVEVRNDLIDCSIDVCSVEVPSLFQDNFDYGDLRRDFVHGILTSDLLMKNIYCYIAKDGYAARVRDTRSYDSVSKDILSRWTFPLVPDDNYPGGHPYEHLRGNKYFSKGNSVSLSRTCKIGNNTLIGSGSQIADNAQVSASVLGPRCVIGTGSTIRNSYLFEGVVVGANCMIEHSIIGADVQIRENSRVAKGCLIADRVILGPRANVKAFEKLSRRTEESDEDEGGDKHDNADPHEDVDADDEHGDDSDINEEVDSELEEVEANQDSVALARLGADNNAIIWPEPVIDDDEAVDELDLPNNLRLMRIGDDATDLVLSDPGSVTSSESDSESDSDEEDEQFGGSDPSSSTTSLPLNAPNNLVAQADSAVITEFQNEVTQSLERAFAEGHSVDNAAVELKTLRMASNVPLKRVREAVVAAIVNRIKIVEGGNVPQRKEIASVIDRWGGLIDKIGGIDAVETIEVLQDHCASSSRLPLFGQILAALYQDDIVEEDDIRTWHAGPASQGEDVKSTTLQANFKKCWAIGAHMIKQFDEQETDDESHEEDAKVVTANRAQEENDDESDEDESEESEESEKEKKNTSREPPGVDENISEDEEDEDEDDEDQDVKKAPAAITSAPEGESDGSAEEKEADTKSSPVTKTISKDEDDESEEDKANAGTTPSPITKNISEDEDTESAEETGEEDTHIPPHKRTSTTSALTQSESEDEETGSEEESEVGGRKETPAVAKSSSEGEEESEKESEEEDSEPPAATKTSSEDESEETSDSDDPHDNTEKVEVKKPHSNAVLDGPSNSTSNETKKVESEESEDEEEGDEEDYEDAEDDEDGEDQEDEEEDVPEPQLDSNS</sequence>
<accession>A0ACB8AN67</accession>
<evidence type="ECO:0000313" key="1">
    <source>
        <dbReference type="EMBL" id="KAH7914991.1"/>
    </source>
</evidence>
<gene>
    <name evidence="1" type="ORF">BJ138DRAFT_1142716</name>
</gene>
<dbReference type="EMBL" id="MU267606">
    <property type="protein sequence ID" value="KAH7914991.1"/>
    <property type="molecule type" value="Genomic_DNA"/>
</dbReference>
<name>A0ACB8AN67_9AGAM</name>
<proteinExistence type="predicted"/>
<keyword evidence="2" id="KW-1185">Reference proteome</keyword>